<dbReference type="EMBL" id="CAJVPY010001232">
    <property type="protein sequence ID" value="CAG8513111.1"/>
    <property type="molecule type" value="Genomic_DNA"/>
</dbReference>
<reference evidence="1" key="1">
    <citation type="submission" date="2021-06" db="EMBL/GenBank/DDBJ databases">
        <authorList>
            <person name="Kallberg Y."/>
            <person name="Tangrot J."/>
            <person name="Rosling A."/>
        </authorList>
    </citation>
    <scope>NUCLEOTIDE SEQUENCE</scope>
    <source>
        <strain evidence="1">MA453B</strain>
    </source>
</reference>
<gene>
    <name evidence="1" type="ORF">DERYTH_LOCUS3487</name>
</gene>
<evidence type="ECO:0000313" key="1">
    <source>
        <dbReference type="EMBL" id="CAG8513111.1"/>
    </source>
</evidence>
<dbReference type="Proteomes" id="UP000789405">
    <property type="component" value="Unassembled WGS sequence"/>
</dbReference>
<evidence type="ECO:0000313" key="2">
    <source>
        <dbReference type="Proteomes" id="UP000789405"/>
    </source>
</evidence>
<comment type="caution">
    <text evidence="1">The sequence shown here is derived from an EMBL/GenBank/DDBJ whole genome shotgun (WGS) entry which is preliminary data.</text>
</comment>
<proteinExistence type="predicted"/>
<keyword evidence="2" id="KW-1185">Reference proteome</keyword>
<name>A0A9N9F6S0_9GLOM</name>
<dbReference type="OrthoDB" id="2437321at2759"/>
<protein>
    <submittedName>
        <fullName evidence="1">27820_t:CDS:1</fullName>
    </submittedName>
</protein>
<accession>A0A9N9F6S0</accession>
<sequence length="262" mass="30108">MYQLCKDDIIAKKYTKKPQEQSNYKDLVWSDQNIDERASDYFSILLIASKNKDTWKPLGRPLAYIGAYFAPALTYSNIVLASTSTCKSLTELHALMKVESIEVEPIGMESTEMKLIEMRSTEIELTEMGSTADVLEKIDIDKMTKIWLAIEELDRMLKKDNNQMDKGRRNLPKDNCGKFAKVSSLLDDERISMKFSVNPKVLKNYVENEVFPSLELEPILLKYCDKDLLKLLEKDIPPREKRHCVITHDKTTLSANDNEKTG</sequence>
<organism evidence="1 2">
    <name type="scientific">Dentiscutata erythropus</name>
    <dbReference type="NCBI Taxonomy" id="1348616"/>
    <lineage>
        <taxon>Eukaryota</taxon>
        <taxon>Fungi</taxon>
        <taxon>Fungi incertae sedis</taxon>
        <taxon>Mucoromycota</taxon>
        <taxon>Glomeromycotina</taxon>
        <taxon>Glomeromycetes</taxon>
        <taxon>Diversisporales</taxon>
        <taxon>Gigasporaceae</taxon>
        <taxon>Dentiscutata</taxon>
    </lineage>
</organism>
<dbReference type="AlphaFoldDB" id="A0A9N9F6S0"/>